<dbReference type="Pfam" id="PF01066">
    <property type="entry name" value="CDP-OH_P_transf"/>
    <property type="match status" value="1"/>
</dbReference>
<dbReference type="GO" id="GO:0016780">
    <property type="term" value="F:phosphotransferase activity, for other substituted phosphate groups"/>
    <property type="evidence" value="ECO:0007669"/>
    <property type="project" value="InterPro"/>
</dbReference>
<evidence type="ECO:0000313" key="5">
    <source>
        <dbReference type="EMBL" id="KAK1843721.1"/>
    </source>
</evidence>
<keyword evidence="6" id="KW-1185">Reference proteome</keyword>
<dbReference type="EMBL" id="JAQOWY010000343">
    <property type="protein sequence ID" value="KAK1843721.1"/>
    <property type="molecule type" value="Genomic_DNA"/>
</dbReference>
<sequence>MPTATATATTATSLLTPSHFAYSVDSTLPEAKMANSNVPLNPTFVGHVASTLDALVLFEACLSSALQHVPRRPHDRERQDLIKSGNVFIYEEHSSGIKRWTDGVAWSPSRILGNFLIYRELDRPFPPGEKKRAMKRNKKTTGVTKPSDVASRQGSVNGAAANMPGMGDGSTPTKDAERALIGSLVDSYPFKENGLVKKTISVTYQGVPHHLVSYYNVEDVTEGKLLTPSKDHQLSTIIPRGELIMSQNFRAPIDEVEMDDSRAPHGGGLFAHPYPVNSHHQSMSRTMSVPSLHHMGGMGTQFGQASYMPQYLSAVPGSVGNVGYAQPQHHPYYDNMGRPNRYASGAGLGPDLSRTIALEPQHHPRRHSTAYEATSGPDMSLTGSLPAVPDPARSMGGNYMSSMLYSQQPQRVTDMTSHEAFPAQSPRNVHSESGLGGDRSAPNITFDGISRDWNSFDQLEDDQNQYMSQGNSAVPNVAGRDFSNGKESYNTSAEKLEECGTEETEAGRLVTGLERKSPSSSKFGTERALRNGPHRSWRLADVEFRNQICRWPVACSSPAWRPDTKLTAPLPTKAIQLHQRPWPLAPYTSRSDGKSTSATTSSKIASKIPAFPKNLHEDIYTIPNILTLSRLVAAPFVGYFILHDQHAWALGLFAYAGITDLLDGWIARRWNLQTVVGTVIDPMADKTLMTVLTVCLAAQGSLPVWLAAIILGRDVGLAISAIYYRWISLPPPKTFARYWDFSLPSAEVRPTTISKYNTFLQLALVGLTTAAPVLTYDLSTPLTVLQYIVATTTVWSGASYVFSKDAVKILSAPKDKPA</sequence>
<name>A0AAD9EGA9_9PEZI</name>
<feature type="region of interest" description="Disordered" evidence="4">
    <location>
        <begin position="360"/>
        <end position="394"/>
    </location>
</feature>
<dbReference type="InterPro" id="IPR043130">
    <property type="entry name" value="CDP-OH_PTrfase_TM_dom"/>
</dbReference>
<comment type="similarity">
    <text evidence="1">Belongs to the MIT1/WOR1 family.</text>
</comment>
<proteinExistence type="inferred from homology"/>
<dbReference type="Gene3D" id="1.20.120.1760">
    <property type="match status" value="1"/>
</dbReference>
<dbReference type="AlphaFoldDB" id="A0AAD9EGA9"/>
<dbReference type="GO" id="GO:0003677">
    <property type="term" value="F:DNA binding"/>
    <property type="evidence" value="ECO:0007669"/>
    <property type="project" value="TreeGrafter"/>
</dbReference>
<organism evidence="5 6">
    <name type="scientific">Colletotrichum chrysophilum</name>
    <dbReference type="NCBI Taxonomy" id="1836956"/>
    <lineage>
        <taxon>Eukaryota</taxon>
        <taxon>Fungi</taxon>
        <taxon>Dikarya</taxon>
        <taxon>Ascomycota</taxon>
        <taxon>Pezizomycotina</taxon>
        <taxon>Sordariomycetes</taxon>
        <taxon>Hypocreomycetidae</taxon>
        <taxon>Glomerellales</taxon>
        <taxon>Glomerellaceae</taxon>
        <taxon>Colletotrichum</taxon>
        <taxon>Colletotrichum gloeosporioides species complex</taxon>
    </lineage>
</organism>
<comment type="caution">
    <text evidence="5">The sequence shown here is derived from an EMBL/GenBank/DDBJ whole genome shotgun (WGS) entry which is preliminary data.</text>
</comment>
<dbReference type="Pfam" id="PF09729">
    <property type="entry name" value="Gti1_Pac2"/>
    <property type="match status" value="1"/>
</dbReference>
<reference evidence="5" key="1">
    <citation type="submission" date="2023-01" db="EMBL/GenBank/DDBJ databases">
        <title>Colletotrichum chrysophilum M932 genome sequence.</title>
        <authorList>
            <person name="Baroncelli R."/>
        </authorList>
    </citation>
    <scope>NUCLEOTIDE SEQUENCE</scope>
    <source>
        <strain evidence="5">M932</strain>
    </source>
</reference>
<dbReference type="GO" id="GO:0008654">
    <property type="term" value="P:phospholipid biosynthetic process"/>
    <property type="evidence" value="ECO:0007669"/>
    <property type="project" value="InterPro"/>
</dbReference>
<dbReference type="Proteomes" id="UP001243330">
    <property type="component" value="Unassembled WGS sequence"/>
</dbReference>
<dbReference type="PANTHER" id="PTHR28027:SF2">
    <property type="entry name" value="TRANSCRIPTIONAL REGULATOR MIT1"/>
    <property type="match status" value="1"/>
</dbReference>
<evidence type="ECO:0000256" key="2">
    <source>
        <dbReference type="ARBA" id="ARBA00022679"/>
    </source>
</evidence>
<feature type="region of interest" description="Disordered" evidence="4">
    <location>
        <begin position="127"/>
        <end position="174"/>
    </location>
</feature>
<keyword evidence="2 3" id="KW-0808">Transferase</keyword>
<protein>
    <submittedName>
        <fullName evidence="5">Camp independent regulatory protein</fullName>
    </submittedName>
</protein>
<evidence type="ECO:0000256" key="1">
    <source>
        <dbReference type="ARBA" id="ARBA00008359"/>
    </source>
</evidence>
<dbReference type="PANTHER" id="PTHR28027">
    <property type="entry name" value="TRANSCRIPTIONAL REGULATOR MIT1"/>
    <property type="match status" value="1"/>
</dbReference>
<dbReference type="FunFam" id="1.20.120.1760:FF:000017">
    <property type="entry name" value="Phosphatidyl synthase"/>
    <property type="match status" value="1"/>
</dbReference>
<evidence type="ECO:0000313" key="6">
    <source>
        <dbReference type="Proteomes" id="UP001243330"/>
    </source>
</evidence>
<comment type="similarity">
    <text evidence="3">Belongs to the CDP-alcohol phosphatidyltransferase class-I family.</text>
</comment>
<feature type="compositionally biased region" description="Polar residues" evidence="4">
    <location>
        <begin position="140"/>
        <end position="156"/>
    </location>
</feature>
<evidence type="ECO:0000256" key="3">
    <source>
        <dbReference type="RuleBase" id="RU003750"/>
    </source>
</evidence>
<dbReference type="InterPro" id="IPR048254">
    <property type="entry name" value="CDP_ALCOHOL_P_TRANSF_CS"/>
</dbReference>
<dbReference type="GO" id="GO:0016020">
    <property type="term" value="C:membrane"/>
    <property type="evidence" value="ECO:0007669"/>
    <property type="project" value="InterPro"/>
</dbReference>
<dbReference type="PROSITE" id="PS00379">
    <property type="entry name" value="CDP_ALCOHOL_P_TRANSF"/>
    <property type="match status" value="1"/>
</dbReference>
<dbReference type="InterPro" id="IPR000462">
    <property type="entry name" value="CDP-OH_P_trans"/>
</dbReference>
<dbReference type="InterPro" id="IPR018608">
    <property type="entry name" value="Gti1/Pac2"/>
</dbReference>
<feature type="region of interest" description="Disordered" evidence="4">
    <location>
        <begin position="416"/>
        <end position="440"/>
    </location>
</feature>
<evidence type="ECO:0000256" key="4">
    <source>
        <dbReference type="SAM" id="MobiDB-lite"/>
    </source>
</evidence>
<gene>
    <name evidence="5" type="ORF">CCHR01_13628</name>
</gene>
<accession>A0AAD9EGA9</accession>